<evidence type="ECO:0000313" key="4">
    <source>
        <dbReference type="Proteomes" id="UP000247838"/>
    </source>
</evidence>
<name>A0A318MPA3_FRIPE</name>
<dbReference type="InterPro" id="IPR017735">
    <property type="entry name" value="T6SS_FHA"/>
</dbReference>
<proteinExistence type="predicted"/>
<dbReference type="CDD" id="cd00060">
    <property type="entry name" value="FHA"/>
    <property type="match status" value="1"/>
</dbReference>
<dbReference type="NCBIfam" id="TIGR03354">
    <property type="entry name" value="VI_FHA"/>
    <property type="match status" value="1"/>
</dbReference>
<sequence length="434" mass="50073">MDQITHQVLQLKIRNTEVLYSGNTTEHIFDHVGGMLGSNQNSEWQIQDLHKNILGVHAQIDYRDGSYFILSLGNKLFVNYSEISSHVGAVKLQNNDEIRIGNLIIRVRIGININELINDPLNKSPEQIISMNENTLDDMFKNDVEKESQYQLENDLLSTPPTEEIIDPFKAIEKDSQDELTLFYMNKASNTNIYSSSRNIAVTDYNAQSKESDLMNNNFMEIPDTNTKLRNDDSYDIKNVNLSLTHFLRGLDIPLNIPDTDEASVLLEELGETLKATIEGLLKLNRSKDVLKNKNLRPIEDNPLRLNQSYADTMALLFSDQLCSVYLSAPVAVKESLENVAIHNRASENATKFALSAMLNAFSPEQLLKRFEAYRNSRKVKFHDGAWSWNMYRSYYKELSSNRQQGFEKLFWEHYEQEYDRQLRLLNQERLENA</sequence>
<dbReference type="Pfam" id="PF20232">
    <property type="entry name" value="T6SS_FHA_C"/>
    <property type="match status" value="1"/>
</dbReference>
<gene>
    <name evidence="3" type="primary">tagH</name>
    <name evidence="3" type="ORF">DKK76_09265</name>
</gene>
<accession>A0A318MPA3</accession>
<comment type="caution">
    <text evidence="3">The sequence shown here is derived from an EMBL/GenBank/DDBJ whole genome shotgun (WGS) entry which is preliminary data.</text>
</comment>
<dbReference type="InterPro" id="IPR000253">
    <property type="entry name" value="FHA_dom"/>
</dbReference>
<dbReference type="Proteomes" id="UP000247838">
    <property type="component" value="Unassembled WGS sequence"/>
</dbReference>
<dbReference type="SUPFAM" id="SSF49879">
    <property type="entry name" value="SMAD/FHA domain"/>
    <property type="match status" value="1"/>
</dbReference>
<evidence type="ECO:0000259" key="1">
    <source>
        <dbReference type="Pfam" id="PF00498"/>
    </source>
</evidence>
<reference evidence="3 4" key="1">
    <citation type="submission" date="2018-05" db="EMBL/GenBank/DDBJ databases">
        <title>Reference genomes for bee gut microbiota database.</title>
        <authorList>
            <person name="Ellegaard K.M."/>
        </authorList>
    </citation>
    <scope>NUCLEOTIDE SEQUENCE [LARGE SCALE GENOMIC DNA]</scope>
    <source>
        <strain evidence="3 4">ESL0167</strain>
    </source>
</reference>
<dbReference type="Gene3D" id="2.60.200.20">
    <property type="match status" value="1"/>
</dbReference>
<dbReference type="Pfam" id="PF00498">
    <property type="entry name" value="FHA"/>
    <property type="match status" value="1"/>
</dbReference>
<feature type="domain" description="FHA" evidence="1">
    <location>
        <begin position="36"/>
        <end position="101"/>
    </location>
</feature>
<dbReference type="InterPro" id="IPR046883">
    <property type="entry name" value="T6SS_FHA_C"/>
</dbReference>
<dbReference type="InterPro" id="IPR008984">
    <property type="entry name" value="SMAD_FHA_dom_sf"/>
</dbReference>
<protein>
    <submittedName>
        <fullName evidence="3">Type VI secretion system-associated FHA domain protein TagH</fullName>
    </submittedName>
</protein>
<evidence type="ECO:0000313" key="3">
    <source>
        <dbReference type="EMBL" id="PXY94640.1"/>
    </source>
</evidence>
<evidence type="ECO:0000259" key="2">
    <source>
        <dbReference type="Pfam" id="PF20232"/>
    </source>
</evidence>
<dbReference type="EMBL" id="QGLM01000018">
    <property type="protein sequence ID" value="PXY94640.1"/>
    <property type="molecule type" value="Genomic_DNA"/>
</dbReference>
<dbReference type="AlphaFoldDB" id="A0A318MPA3"/>
<organism evidence="3 4">
    <name type="scientific">Frischella perrara</name>
    <dbReference type="NCBI Taxonomy" id="1267021"/>
    <lineage>
        <taxon>Bacteria</taxon>
        <taxon>Pseudomonadati</taxon>
        <taxon>Pseudomonadota</taxon>
        <taxon>Gammaproteobacteria</taxon>
        <taxon>Orbales</taxon>
        <taxon>Orbaceae</taxon>
        <taxon>Frischella</taxon>
    </lineage>
</organism>
<dbReference type="RefSeq" id="WP_110444020.1">
    <property type="nucleotide sequence ID" value="NZ_QGLM01000018.1"/>
</dbReference>
<feature type="domain" description="Type VI secretion system FHA" evidence="2">
    <location>
        <begin position="250"/>
        <end position="422"/>
    </location>
</feature>